<feature type="domain" description="G-protein coupled receptors family 2 profile 2" evidence="7">
    <location>
        <begin position="13"/>
        <end position="188"/>
    </location>
</feature>
<feature type="compositionally biased region" description="Low complexity" evidence="5">
    <location>
        <begin position="234"/>
        <end position="250"/>
    </location>
</feature>
<feature type="transmembrane region" description="Helical" evidence="6">
    <location>
        <begin position="281"/>
        <end position="300"/>
    </location>
</feature>
<dbReference type="STRING" id="1149755.A0A2J6S826"/>
<dbReference type="SUPFAM" id="SSF81321">
    <property type="entry name" value="Family A G protein-coupled receptor-like"/>
    <property type="match status" value="1"/>
</dbReference>
<dbReference type="Gene3D" id="1.20.1070.10">
    <property type="entry name" value="Rhodopsin 7-helix transmembrane proteins"/>
    <property type="match status" value="1"/>
</dbReference>
<keyword evidence="4 6" id="KW-0472">Membrane</keyword>
<dbReference type="Pfam" id="PF00002">
    <property type="entry name" value="7tm_2"/>
    <property type="match status" value="1"/>
</dbReference>
<dbReference type="InterPro" id="IPR000832">
    <property type="entry name" value="GPCR_2_secretin-like"/>
</dbReference>
<evidence type="ECO:0000313" key="9">
    <source>
        <dbReference type="Proteomes" id="UP000235786"/>
    </source>
</evidence>
<evidence type="ECO:0000256" key="5">
    <source>
        <dbReference type="SAM" id="MobiDB-lite"/>
    </source>
</evidence>
<dbReference type="GO" id="GO:0004930">
    <property type="term" value="F:G protein-coupled receptor activity"/>
    <property type="evidence" value="ECO:0007669"/>
    <property type="project" value="InterPro"/>
</dbReference>
<dbReference type="PANTHER" id="PTHR23112">
    <property type="entry name" value="G PROTEIN-COUPLED RECEPTOR 157-RELATED"/>
    <property type="match status" value="1"/>
</dbReference>
<keyword evidence="2 6" id="KW-0812">Transmembrane</keyword>
<sequence>VAKDLSQSQDLTIEVIERIGSSISMACVLFLMSTFICYRRLRKPSNTLLFSASPANFFAGVASLIGRAGLSRPNAATCQVQGFFLEWFMQADAYWVCAGAANVFLVFLFRYNAEQLRRLYPLCWVICYGIPAIPATFSLIYRQNGKHMYGDATLWCWYSNDYMMSRLYAYYIPIWVVVTIAMLLYILVGLKIHRNNVLLSSLQSTPLSNACSRTFEHSVSYSLAPNRWSIPGETTNPTAPPSSTSVTITAPPSPSPPRFPLLRNLFTTTAYLSPSDRSTTAYSRVAFLFFASNLITWVPASINRVYSIYHPETPSFVLNVAAAIVLPLQGLWNCVIYLIVNWPLLVGIFAEWRRKVR</sequence>
<keyword evidence="3 6" id="KW-1133">Transmembrane helix</keyword>
<evidence type="ECO:0000256" key="1">
    <source>
        <dbReference type="ARBA" id="ARBA00004141"/>
    </source>
</evidence>
<dbReference type="AlphaFoldDB" id="A0A2J6S826"/>
<dbReference type="EMBL" id="KZ613939">
    <property type="protein sequence ID" value="PMD46918.1"/>
    <property type="molecule type" value="Genomic_DNA"/>
</dbReference>
<dbReference type="GO" id="GO:0005886">
    <property type="term" value="C:plasma membrane"/>
    <property type="evidence" value="ECO:0007669"/>
    <property type="project" value="TreeGrafter"/>
</dbReference>
<evidence type="ECO:0000313" key="8">
    <source>
        <dbReference type="EMBL" id="PMD46918.1"/>
    </source>
</evidence>
<feature type="non-terminal residue" evidence="8">
    <location>
        <position position="357"/>
    </location>
</feature>
<dbReference type="PANTHER" id="PTHR23112:SF0">
    <property type="entry name" value="TRANSMEMBRANE PROTEIN 116"/>
    <property type="match status" value="1"/>
</dbReference>
<proteinExistence type="predicted"/>
<feature type="transmembrane region" description="Helical" evidence="6">
    <location>
        <begin position="320"/>
        <end position="350"/>
    </location>
</feature>
<dbReference type="GO" id="GO:0007189">
    <property type="term" value="P:adenylate cyclase-activating G protein-coupled receptor signaling pathway"/>
    <property type="evidence" value="ECO:0007669"/>
    <property type="project" value="TreeGrafter"/>
</dbReference>
<feature type="region of interest" description="Disordered" evidence="5">
    <location>
        <begin position="233"/>
        <end position="254"/>
    </location>
</feature>
<dbReference type="GO" id="GO:0007166">
    <property type="term" value="P:cell surface receptor signaling pathway"/>
    <property type="evidence" value="ECO:0007669"/>
    <property type="project" value="InterPro"/>
</dbReference>
<name>A0A2J6S826_HYAVF</name>
<dbReference type="OrthoDB" id="18453at2759"/>
<accession>A0A2J6S826</accession>
<feature type="transmembrane region" description="Helical" evidence="6">
    <location>
        <begin position="47"/>
        <end position="65"/>
    </location>
</feature>
<gene>
    <name evidence="8" type="ORF">L207DRAFT_404378</name>
</gene>
<evidence type="ECO:0000259" key="7">
    <source>
        <dbReference type="PROSITE" id="PS50261"/>
    </source>
</evidence>
<protein>
    <recommendedName>
        <fullName evidence="7">G-protein coupled receptors family 2 profile 2 domain-containing protein</fullName>
    </recommendedName>
</protein>
<feature type="transmembrane region" description="Helical" evidence="6">
    <location>
        <begin position="19"/>
        <end position="38"/>
    </location>
</feature>
<feature type="transmembrane region" description="Helical" evidence="6">
    <location>
        <begin position="93"/>
        <end position="112"/>
    </location>
</feature>
<feature type="non-terminal residue" evidence="8">
    <location>
        <position position="1"/>
    </location>
</feature>
<evidence type="ECO:0000256" key="3">
    <source>
        <dbReference type="ARBA" id="ARBA00022989"/>
    </source>
</evidence>
<comment type="subcellular location">
    <subcellularLocation>
        <location evidence="1">Membrane</location>
        <topology evidence="1">Multi-pass membrane protein</topology>
    </subcellularLocation>
</comment>
<organism evidence="8 9">
    <name type="scientific">Hyaloscypha variabilis (strain UAMH 11265 / GT02V1 / F)</name>
    <name type="common">Meliniomyces variabilis</name>
    <dbReference type="NCBI Taxonomy" id="1149755"/>
    <lineage>
        <taxon>Eukaryota</taxon>
        <taxon>Fungi</taxon>
        <taxon>Dikarya</taxon>
        <taxon>Ascomycota</taxon>
        <taxon>Pezizomycotina</taxon>
        <taxon>Leotiomycetes</taxon>
        <taxon>Helotiales</taxon>
        <taxon>Hyaloscyphaceae</taxon>
        <taxon>Hyaloscypha</taxon>
        <taxon>Hyaloscypha variabilis</taxon>
    </lineage>
</organism>
<evidence type="ECO:0000256" key="6">
    <source>
        <dbReference type="SAM" id="Phobius"/>
    </source>
</evidence>
<dbReference type="PROSITE" id="PS50261">
    <property type="entry name" value="G_PROTEIN_RECEP_F2_4"/>
    <property type="match status" value="1"/>
</dbReference>
<evidence type="ECO:0000256" key="2">
    <source>
        <dbReference type="ARBA" id="ARBA00022692"/>
    </source>
</evidence>
<dbReference type="InterPro" id="IPR017981">
    <property type="entry name" value="GPCR_2-like_7TM"/>
</dbReference>
<keyword evidence="9" id="KW-1185">Reference proteome</keyword>
<evidence type="ECO:0000256" key="4">
    <source>
        <dbReference type="ARBA" id="ARBA00023136"/>
    </source>
</evidence>
<feature type="transmembrane region" description="Helical" evidence="6">
    <location>
        <begin position="168"/>
        <end position="188"/>
    </location>
</feature>
<feature type="transmembrane region" description="Helical" evidence="6">
    <location>
        <begin position="119"/>
        <end position="141"/>
    </location>
</feature>
<dbReference type="Proteomes" id="UP000235786">
    <property type="component" value="Unassembled WGS sequence"/>
</dbReference>
<reference evidence="8 9" key="1">
    <citation type="submission" date="2016-04" db="EMBL/GenBank/DDBJ databases">
        <title>A degradative enzymes factory behind the ericoid mycorrhizal symbiosis.</title>
        <authorList>
            <consortium name="DOE Joint Genome Institute"/>
            <person name="Martino E."/>
            <person name="Morin E."/>
            <person name="Grelet G."/>
            <person name="Kuo A."/>
            <person name="Kohler A."/>
            <person name="Daghino S."/>
            <person name="Barry K."/>
            <person name="Choi C."/>
            <person name="Cichocki N."/>
            <person name="Clum A."/>
            <person name="Copeland A."/>
            <person name="Hainaut M."/>
            <person name="Haridas S."/>
            <person name="Labutti K."/>
            <person name="Lindquist E."/>
            <person name="Lipzen A."/>
            <person name="Khouja H.-R."/>
            <person name="Murat C."/>
            <person name="Ohm R."/>
            <person name="Olson A."/>
            <person name="Spatafora J."/>
            <person name="Veneault-Fourrey C."/>
            <person name="Henrissat B."/>
            <person name="Grigoriev I."/>
            <person name="Martin F."/>
            <person name="Perotto S."/>
        </authorList>
    </citation>
    <scope>NUCLEOTIDE SEQUENCE [LARGE SCALE GENOMIC DNA]</scope>
    <source>
        <strain evidence="8 9">F</strain>
    </source>
</reference>